<evidence type="ECO:0000313" key="3">
    <source>
        <dbReference type="Proteomes" id="UP000276133"/>
    </source>
</evidence>
<gene>
    <name evidence="2" type="ORF">BpHYR1_012376</name>
</gene>
<dbReference type="EMBL" id="REGN01002604">
    <property type="protein sequence ID" value="RNA27063.1"/>
    <property type="molecule type" value="Genomic_DNA"/>
</dbReference>
<dbReference type="AlphaFoldDB" id="A0A3M7RU26"/>
<proteinExistence type="predicted"/>
<feature type="compositionally biased region" description="Basic and acidic residues" evidence="1">
    <location>
        <begin position="127"/>
        <end position="140"/>
    </location>
</feature>
<keyword evidence="3" id="KW-1185">Reference proteome</keyword>
<comment type="caution">
    <text evidence="2">The sequence shown here is derived from an EMBL/GenBank/DDBJ whole genome shotgun (WGS) entry which is preliminary data.</text>
</comment>
<protein>
    <submittedName>
        <fullName evidence="2">Uncharacterized protein</fullName>
    </submittedName>
</protein>
<feature type="region of interest" description="Disordered" evidence="1">
    <location>
        <begin position="117"/>
        <end position="156"/>
    </location>
</feature>
<evidence type="ECO:0000313" key="2">
    <source>
        <dbReference type="EMBL" id="RNA27063.1"/>
    </source>
</evidence>
<reference evidence="2 3" key="1">
    <citation type="journal article" date="2018" name="Sci. Rep.">
        <title>Genomic signatures of local adaptation to the degree of environmental predictability in rotifers.</title>
        <authorList>
            <person name="Franch-Gras L."/>
            <person name="Hahn C."/>
            <person name="Garcia-Roger E.M."/>
            <person name="Carmona M.J."/>
            <person name="Serra M."/>
            <person name="Gomez A."/>
        </authorList>
    </citation>
    <scope>NUCLEOTIDE SEQUENCE [LARGE SCALE GENOMIC DNA]</scope>
    <source>
        <strain evidence="2">HYR1</strain>
    </source>
</reference>
<evidence type="ECO:0000256" key="1">
    <source>
        <dbReference type="SAM" id="MobiDB-lite"/>
    </source>
</evidence>
<accession>A0A3M7RU26</accession>
<feature type="region of interest" description="Disordered" evidence="1">
    <location>
        <begin position="1"/>
        <end position="23"/>
    </location>
</feature>
<name>A0A3M7RU26_BRAPC</name>
<sequence>MQKQPAKEDQPKESVPHPNELRFDKSVTNSNVHDIFIKSIPTVDDSELRFRRALRHHAFKFCLGDTLHGRRLCCSQGLKAPPSPSCDRHKWPCTLKSSNLWMEPHDMGRKLSPELIRDAPNSHTFQKNRETKRVNEKCDNRTSTSQGRAGPNRSFP</sequence>
<organism evidence="2 3">
    <name type="scientific">Brachionus plicatilis</name>
    <name type="common">Marine rotifer</name>
    <name type="synonym">Brachionus muelleri</name>
    <dbReference type="NCBI Taxonomy" id="10195"/>
    <lineage>
        <taxon>Eukaryota</taxon>
        <taxon>Metazoa</taxon>
        <taxon>Spiralia</taxon>
        <taxon>Gnathifera</taxon>
        <taxon>Rotifera</taxon>
        <taxon>Eurotatoria</taxon>
        <taxon>Monogononta</taxon>
        <taxon>Pseudotrocha</taxon>
        <taxon>Ploima</taxon>
        <taxon>Brachionidae</taxon>
        <taxon>Brachionus</taxon>
    </lineage>
</organism>
<dbReference type="Proteomes" id="UP000276133">
    <property type="component" value="Unassembled WGS sequence"/>
</dbReference>